<gene>
    <name evidence="9" type="ORF">HMPREF9726_00989</name>
</gene>
<dbReference type="InterPro" id="IPR006204">
    <property type="entry name" value="GHMP_kinase_N_dom"/>
</dbReference>
<dbReference type="InterPro" id="IPR000705">
    <property type="entry name" value="Galactokinase"/>
</dbReference>
<evidence type="ECO:0008006" key="10">
    <source>
        <dbReference type="Google" id="ProtNLM"/>
    </source>
</evidence>
<dbReference type="AlphaFoldDB" id="A0A0E2E668"/>
<protein>
    <recommendedName>
        <fullName evidence="10">Galactokinase</fullName>
    </recommendedName>
</protein>
<dbReference type="Gene3D" id="3.30.230.10">
    <property type="match status" value="1"/>
</dbReference>
<accession>A0A0E2E668</accession>
<organism evidence="9">
    <name type="scientific">Treponema denticola H-22</name>
    <dbReference type="NCBI Taxonomy" id="999432"/>
    <lineage>
        <taxon>Bacteria</taxon>
        <taxon>Pseudomonadati</taxon>
        <taxon>Spirochaetota</taxon>
        <taxon>Spirochaetia</taxon>
        <taxon>Spirochaetales</taxon>
        <taxon>Treponemataceae</taxon>
        <taxon>Treponema</taxon>
    </lineage>
</organism>
<sequence>MQKIVTFHIDEYGDEPEVCAAAPGRFHLLGEHTWFAQGNTLSMSINHYLYACASRRSDNNFRLFSISLNERKKISYSGLRYKREDRWANAVKAVISAFNDFGHHVSGLNFTILSEIPADAGLGTPNALKTATALILRKMFAPKLTKSDLVDILEHANVQHLNTYAHRADILCALFAKSNHCVRTDHRKKTADIYPFPIEGHSIILTDSRVPRIIAREELTARLDECVEAYELVKKQPDMPKNMMHLTEKMLEEIDIPESVRRRVTYIIRESLSVDEAVDALKRKDNIMLSRILNRSHDGLRDRFEISCPELDWLVKRSLEFMEPSVTNLVCSRMTGKGFGGCTYTILRDEDAKAYIEKVGDYERIFGFKPLIYKAKPTGSARTF</sequence>
<dbReference type="Pfam" id="PF08544">
    <property type="entry name" value="GHMP_kinases_C"/>
    <property type="match status" value="1"/>
</dbReference>
<feature type="domain" description="GHMP kinase C-terminal" evidence="7">
    <location>
        <begin position="278"/>
        <end position="359"/>
    </location>
</feature>
<dbReference type="Gene3D" id="3.30.70.890">
    <property type="entry name" value="GHMP kinase, C-terminal domain"/>
    <property type="match status" value="1"/>
</dbReference>
<dbReference type="PANTHER" id="PTHR10457:SF7">
    <property type="entry name" value="GALACTOKINASE-RELATED"/>
    <property type="match status" value="1"/>
</dbReference>
<dbReference type="HOGENOM" id="CLU_017814_2_1_12"/>
<evidence type="ECO:0000313" key="9">
    <source>
        <dbReference type="EMBL" id="EMB34240.1"/>
    </source>
</evidence>
<dbReference type="Pfam" id="PF10509">
    <property type="entry name" value="GalKase_gal_bdg"/>
    <property type="match status" value="1"/>
</dbReference>
<keyword evidence="5" id="KW-0119">Carbohydrate metabolism</keyword>
<dbReference type="InterPro" id="IPR036554">
    <property type="entry name" value="GHMP_kinase_C_sf"/>
</dbReference>
<dbReference type="GO" id="GO:0004335">
    <property type="term" value="F:galactokinase activity"/>
    <property type="evidence" value="ECO:0007669"/>
    <property type="project" value="InterPro"/>
</dbReference>
<feature type="domain" description="GHMP kinase N-terminal" evidence="6">
    <location>
        <begin position="90"/>
        <end position="175"/>
    </location>
</feature>
<keyword evidence="4" id="KW-0067">ATP-binding</keyword>
<keyword evidence="2" id="KW-0547">Nucleotide-binding</keyword>
<dbReference type="GeneID" id="2740263"/>
<evidence type="ECO:0000256" key="5">
    <source>
        <dbReference type="ARBA" id="ARBA00023144"/>
    </source>
</evidence>
<evidence type="ECO:0000256" key="3">
    <source>
        <dbReference type="ARBA" id="ARBA00022777"/>
    </source>
</evidence>
<dbReference type="GO" id="GO:0005829">
    <property type="term" value="C:cytosol"/>
    <property type="evidence" value="ECO:0007669"/>
    <property type="project" value="TreeGrafter"/>
</dbReference>
<dbReference type="RefSeq" id="WP_002667821.1">
    <property type="nucleotide sequence ID" value="NZ_CM001795.1"/>
</dbReference>
<dbReference type="Pfam" id="PF00288">
    <property type="entry name" value="GHMP_kinases_N"/>
    <property type="match status" value="1"/>
</dbReference>
<dbReference type="InterPro" id="IPR013750">
    <property type="entry name" value="GHMP_kinase_C_dom"/>
</dbReference>
<dbReference type="PANTHER" id="PTHR10457">
    <property type="entry name" value="MEVALONATE KINASE/GALACTOKINASE"/>
    <property type="match status" value="1"/>
</dbReference>
<keyword evidence="3" id="KW-0418">Kinase</keyword>
<dbReference type="SUPFAM" id="SSF54211">
    <property type="entry name" value="Ribosomal protein S5 domain 2-like"/>
    <property type="match status" value="1"/>
</dbReference>
<keyword evidence="3" id="KW-0808">Transferase</keyword>
<comment type="caution">
    <text evidence="9">The sequence shown here is derived from an EMBL/GenBank/DDBJ whole genome shotgun (WGS) entry which is preliminary data.</text>
</comment>
<dbReference type="GO" id="GO:0005524">
    <property type="term" value="F:ATP binding"/>
    <property type="evidence" value="ECO:0007669"/>
    <property type="project" value="UniProtKB-KW"/>
</dbReference>
<evidence type="ECO:0000256" key="2">
    <source>
        <dbReference type="ARBA" id="ARBA00022741"/>
    </source>
</evidence>
<evidence type="ECO:0000259" key="8">
    <source>
        <dbReference type="Pfam" id="PF10509"/>
    </source>
</evidence>
<dbReference type="PRINTS" id="PR00959">
    <property type="entry name" value="MEVGALKINASE"/>
</dbReference>
<dbReference type="PRINTS" id="PR00473">
    <property type="entry name" value="GALCTOKINASE"/>
</dbReference>
<proteinExistence type="inferred from homology"/>
<dbReference type="InterPro" id="IPR014721">
    <property type="entry name" value="Ribsml_uS5_D2-typ_fold_subgr"/>
</dbReference>
<dbReference type="Proteomes" id="UP000011705">
    <property type="component" value="Chromosome"/>
</dbReference>
<keyword evidence="5" id="KW-0299">Galactose metabolism</keyword>
<dbReference type="EMBL" id="AGDV01000009">
    <property type="protein sequence ID" value="EMB34240.1"/>
    <property type="molecule type" value="Genomic_DNA"/>
</dbReference>
<dbReference type="PIRSF" id="PIRSF000530">
    <property type="entry name" value="Galactokinase"/>
    <property type="match status" value="1"/>
</dbReference>
<dbReference type="PATRIC" id="fig|999432.5.peg.1028"/>
<dbReference type="InterPro" id="IPR020568">
    <property type="entry name" value="Ribosomal_Su5_D2-typ_SF"/>
</dbReference>
<name>A0A0E2E668_TREDN</name>
<dbReference type="InterPro" id="IPR019539">
    <property type="entry name" value="GalKase_N"/>
</dbReference>
<evidence type="ECO:0000256" key="1">
    <source>
        <dbReference type="ARBA" id="ARBA00006566"/>
    </source>
</evidence>
<dbReference type="InterPro" id="IPR006206">
    <property type="entry name" value="Mevalonate/galactokinase"/>
</dbReference>
<dbReference type="GO" id="GO:0006012">
    <property type="term" value="P:galactose metabolic process"/>
    <property type="evidence" value="ECO:0007669"/>
    <property type="project" value="UniProtKB-KW"/>
</dbReference>
<evidence type="ECO:0000256" key="4">
    <source>
        <dbReference type="ARBA" id="ARBA00022840"/>
    </source>
</evidence>
<evidence type="ECO:0000259" key="6">
    <source>
        <dbReference type="Pfam" id="PF00288"/>
    </source>
</evidence>
<evidence type="ECO:0000259" key="7">
    <source>
        <dbReference type="Pfam" id="PF08544"/>
    </source>
</evidence>
<reference evidence="9" key="1">
    <citation type="submission" date="2012-01" db="EMBL/GenBank/DDBJ databases">
        <title>The Genome Sequence of Treponema denticola H-22.</title>
        <authorList>
            <consortium name="The Broad Institute Genome Sequencing Platform"/>
            <person name="Earl A."/>
            <person name="Ward D."/>
            <person name="Feldgarden M."/>
            <person name="Gevers D."/>
            <person name="Blanton J.M."/>
            <person name="Fenno C.J."/>
            <person name="Baranova O.V."/>
            <person name="Mathney J."/>
            <person name="Dewhirst F.E."/>
            <person name="Izard J."/>
            <person name="Young S.K."/>
            <person name="Zeng Q."/>
            <person name="Gargeya S."/>
            <person name="Fitzgerald M."/>
            <person name="Haas B."/>
            <person name="Abouelleil A."/>
            <person name="Alvarado L."/>
            <person name="Arachchi H.M."/>
            <person name="Berlin A."/>
            <person name="Chapman S.B."/>
            <person name="Gearin G."/>
            <person name="Goldberg J."/>
            <person name="Griggs A."/>
            <person name="Gujja S."/>
            <person name="Hansen M."/>
            <person name="Heiman D."/>
            <person name="Howarth C."/>
            <person name="Larimer J."/>
            <person name="Lui A."/>
            <person name="MacDonald P.J.P."/>
            <person name="McCowen C."/>
            <person name="Montmayeur A."/>
            <person name="Murphy C."/>
            <person name="Neiman D."/>
            <person name="Pearson M."/>
            <person name="Priest M."/>
            <person name="Roberts A."/>
            <person name="Saif S."/>
            <person name="Shea T."/>
            <person name="Sisk P."/>
            <person name="Stolte C."/>
            <person name="Sykes S."/>
            <person name="Wortman J."/>
            <person name="Nusbaum C."/>
            <person name="Birren B."/>
        </authorList>
    </citation>
    <scope>NUCLEOTIDE SEQUENCE [LARGE SCALE GENOMIC DNA]</scope>
    <source>
        <strain evidence="9">H-22</strain>
    </source>
</reference>
<feature type="domain" description="Galactokinase N-terminal" evidence="8">
    <location>
        <begin position="8"/>
        <end position="55"/>
    </location>
</feature>
<comment type="similarity">
    <text evidence="1">Belongs to the GHMP kinase family. GalK subfamily.</text>
</comment>
<dbReference type="SUPFAM" id="SSF55060">
    <property type="entry name" value="GHMP Kinase, C-terminal domain"/>
    <property type="match status" value="1"/>
</dbReference>